<dbReference type="PANTHER" id="PTHR21286:SF0">
    <property type="entry name" value="NUCLEAR PORE COMPLEX PROTEIN NUP160"/>
    <property type="match status" value="1"/>
</dbReference>
<dbReference type="EMBL" id="HE616743">
    <property type="protein sequence ID" value="CCE90804.1"/>
    <property type="molecule type" value="Genomic_DNA"/>
</dbReference>
<dbReference type="HOGENOM" id="CLU_294409_0_0_1"/>
<proteinExistence type="predicted"/>
<dbReference type="InterPro" id="IPR059141">
    <property type="entry name" value="Beta-prop_Nup120_160"/>
</dbReference>
<gene>
    <name evidence="6" type="primary">TDEL0B06750</name>
    <name evidence="6" type="ORF">TDEL_0B06750</name>
</gene>
<evidence type="ECO:0000256" key="2">
    <source>
        <dbReference type="ARBA" id="ARBA00022448"/>
    </source>
</evidence>
<dbReference type="InterPro" id="IPR055090">
    <property type="entry name" value="NUP120_helical_saccharomycetes"/>
</dbReference>
<keyword evidence="7" id="KW-1185">Reference proteome</keyword>
<dbReference type="KEGG" id="tdl:TDEL_0B06750"/>
<dbReference type="AlphaFoldDB" id="G8ZQB0"/>
<dbReference type="GO" id="GO:0031990">
    <property type="term" value="P:mRNA export from nucleus in response to heat stress"/>
    <property type="evidence" value="ECO:0007669"/>
    <property type="project" value="EnsemblFungi"/>
</dbReference>
<dbReference type="Pfam" id="PF11715">
    <property type="entry name" value="Beta-prop_Nup120_160"/>
    <property type="match status" value="1"/>
</dbReference>
<name>G8ZQB0_TORDE</name>
<dbReference type="GO" id="GO:0034398">
    <property type="term" value="P:telomere tethering at nuclear periphery"/>
    <property type="evidence" value="ECO:0007669"/>
    <property type="project" value="EnsemblFungi"/>
</dbReference>
<reference evidence="6 7" key="1">
    <citation type="journal article" date="2011" name="Proc. Natl. Acad. Sci. U.S.A.">
        <title>Evolutionary erosion of yeast sex chromosomes by mating-type switching accidents.</title>
        <authorList>
            <person name="Gordon J.L."/>
            <person name="Armisen D."/>
            <person name="Proux-Wera E."/>
            <person name="Oheigeartaigh S.S."/>
            <person name="Byrne K.P."/>
            <person name="Wolfe K.H."/>
        </authorList>
    </citation>
    <scope>NUCLEOTIDE SEQUENCE [LARGE SCALE GENOMIC DNA]</scope>
    <source>
        <strain evidence="7">ATCC 10662 / CBS 1146 / NBRC 0425 / NCYC 2629 / NRRL Y-866</strain>
    </source>
</reference>
<dbReference type="eggNOG" id="ENOG502QQWQ">
    <property type="taxonomic scope" value="Eukaryota"/>
</dbReference>
<dbReference type="GO" id="GO:0017056">
    <property type="term" value="F:structural constituent of nuclear pore"/>
    <property type="evidence" value="ECO:0007669"/>
    <property type="project" value="EnsemblFungi"/>
</dbReference>
<feature type="domain" description="Nucleoporin Nup120/160 beta-propeller" evidence="4">
    <location>
        <begin position="82"/>
        <end position="410"/>
    </location>
</feature>
<dbReference type="GO" id="GO:0006606">
    <property type="term" value="P:protein import into nucleus"/>
    <property type="evidence" value="ECO:0007669"/>
    <property type="project" value="EnsemblFungi"/>
</dbReference>
<dbReference type="InParanoid" id="G8ZQB0"/>
<evidence type="ECO:0000259" key="4">
    <source>
        <dbReference type="Pfam" id="PF11715"/>
    </source>
</evidence>
<evidence type="ECO:0000313" key="6">
    <source>
        <dbReference type="EMBL" id="CCE90804.1"/>
    </source>
</evidence>
<dbReference type="PANTHER" id="PTHR21286">
    <property type="entry name" value="NUCLEAR PORE COMPLEX PROTEIN NUP160"/>
    <property type="match status" value="1"/>
</dbReference>
<dbReference type="GO" id="GO:0042802">
    <property type="term" value="F:identical protein binding"/>
    <property type="evidence" value="ECO:0007669"/>
    <property type="project" value="EnsemblFungi"/>
</dbReference>
<dbReference type="GeneID" id="11505120"/>
<dbReference type="GO" id="GO:0051664">
    <property type="term" value="P:nuclear pore localization"/>
    <property type="evidence" value="ECO:0007669"/>
    <property type="project" value="EnsemblFungi"/>
</dbReference>
<protein>
    <submittedName>
        <fullName evidence="6">Uncharacterized protein</fullName>
    </submittedName>
</protein>
<dbReference type="GO" id="GO:0006302">
    <property type="term" value="P:double-strand break repair"/>
    <property type="evidence" value="ECO:0007669"/>
    <property type="project" value="EnsemblFungi"/>
</dbReference>
<evidence type="ECO:0000256" key="1">
    <source>
        <dbReference type="ARBA" id="ARBA00004123"/>
    </source>
</evidence>
<dbReference type="GO" id="GO:0031080">
    <property type="term" value="C:nuclear pore outer ring"/>
    <property type="evidence" value="ECO:0007669"/>
    <property type="project" value="EnsemblFungi"/>
</dbReference>
<dbReference type="GO" id="GO:0031509">
    <property type="term" value="P:subtelomeric heterochromatin formation"/>
    <property type="evidence" value="ECO:0007669"/>
    <property type="project" value="EnsemblFungi"/>
</dbReference>
<feature type="domain" description="Nucleoporin NUP120 helical" evidence="5">
    <location>
        <begin position="501"/>
        <end position="684"/>
    </location>
</feature>
<accession>G8ZQB0</accession>
<dbReference type="Proteomes" id="UP000005627">
    <property type="component" value="Chromosome 2"/>
</dbReference>
<sequence length="1029" mass="118809">MLLLSKVDANLLQYSRETVSENAVNLYLNGENNSGQRTRPFDLHNSQYANTIELSNNEYVSYHLSRDHSVITVYTLGNTAFGKTINIHLPCSSMNKQYTLTVQEIDEKLTISVILQDGLYLVMELPLDTIFSGKTSVGHDWLKVLNPYDFSIRRPHLLYPVSEDFYIAFLNDGGLLGLRKTRDSDLEPILFNDNSYLQSLTQMFSRKNGSKSEKAISCLVFAKKFLVVLTQSCHLKVWDLTTLHLVLDNDLSRNNLTEISTINGHEDPGNYMTLLNNWLVIYLPFGNGLFHIGTLALDATGKPNFSKINEVSANLSSSSIWTLVDMTLLKPLELATDASYLNLVVLWKSGMISKVQILNLMDEDLQLYEWIEATNRSLNDIEAEQDLNVNGDAERGLQNLKTRYSNEIFERAQQILSENHILKPAGELDSMDYLANLETVLRDLKNKADEVSSLTIYMDEILVVNCLQKYNHSVYKINSTLENVYYDIYAEVNDDELKRYLKTLHCFSATLSKDVLQNVSNGFIDIANGSMSKSLSLKEKFTDVYRSYLSSNFEVSNLKLLFDELNTFDVIPLLNNLIENHLRSHTAHARDFVDSLTVDNFTTVTIMESLFQMIALQKHFVLQVLLAFAFLDFDDEMFVNQLESLLDLHFRQSLILGLYQIDKTLFISELFNHTTKFRSGIQLHSYSEWFSFLSYTLSKLWEGPINSNPYFISFFDSYVIQHGIAGDEKITKTKLLLQNIGWPFYLRNNQTQEFMLAMMFFACEKYDEAYEFFHLHNYPESIANSLPECLRELGDENYKSMWSPLVSSMAVAYRHSKFEYELALLFTQAHSTELAYKCIKKSIEYSMREVEIEEPQDYKERQLKLYLNLLFHFDMFSEALDVLRFNHNTLSEEIRTTYYKSALEGTNQQGSFLAMLLNLCHSNDGSKLYLPTSDYQIIDNILVSHLQDESWESYKQLYSFRMMNKHDRAAAELIYQYLTLIASSLESRKKCYLIIVNVLSTFDNEQDQWLLNGCNIITLSELKFELANI</sequence>
<dbReference type="RefSeq" id="XP_003680015.1">
    <property type="nucleotide sequence ID" value="XM_003679967.1"/>
</dbReference>
<dbReference type="FunCoup" id="G8ZQB0">
    <property type="interactions" value="188"/>
</dbReference>
<dbReference type="GO" id="GO:0000781">
    <property type="term" value="C:chromosome, telomeric region"/>
    <property type="evidence" value="ECO:0007669"/>
    <property type="project" value="GOC"/>
</dbReference>
<evidence type="ECO:0000259" key="5">
    <source>
        <dbReference type="Pfam" id="PF22114"/>
    </source>
</evidence>
<keyword evidence="2" id="KW-0813">Transport</keyword>
<organism evidence="6 7">
    <name type="scientific">Torulaspora delbrueckii</name>
    <name type="common">Yeast</name>
    <name type="synonym">Candida colliculosa</name>
    <dbReference type="NCBI Taxonomy" id="4950"/>
    <lineage>
        <taxon>Eukaryota</taxon>
        <taxon>Fungi</taxon>
        <taxon>Dikarya</taxon>
        <taxon>Ascomycota</taxon>
        <taxon>Saccharomycotina</taxon>
        <taxon>Saccharomycetes</taxon>
        <taxon>Saccharomycetales</taxon>
        <taxon>Saccharomycetaceae</taxon>
        <taxon>Torulaspora</taxon>
    </lineage>
</organism>
<dbReference type="GO" id="GO:0045944">
    <property type="term" value="P:positive regulation of transcription by RNA polymerase II"/>
    <property type="evidence" value="ECO:0007669"/>
    <property type="project" value="EnsemblFungi"/>
</dbReference>
<evidence type="ECO:0000256" key="3">
    <source>
        <dbReference type="ARBA" id="ARBA00023242"/>
    </source>
</evidence>
<dbReference type="GO" id="GO:0000055">
    <property type="term" value="P:ribosomal large subunit export from nucleus"/>
    <property type="evidence" value="ECO:0007669"/>
    <property type="project" value="EnsemblFungi"/>
</dbReference>
<dbReference type="STRING" id="1076872.G8ZQB0"/>
<dbReference type="Pfam" id="PF22114">
    <property type="entry name" value="NUP120_helical_2"/>
    <property type="match status" value="1"/>
</dbReference>
<dbReference type="GO" id="GO:0000973">
    <property type="term" value="P:post-transcriptional tethering of RNA polymerase II gene DNA at nuclear periphery"/>
    <property type="evidence" value="ECO:0007669"/>
    <property type="project" value="EnsemblFungi"/>
</dbReference>
<dbReference type="GO" id="GO:0006611">
    <property type="term" value="P:protein export from nucleus"/>
    <property type="evidence" value="ECO:0007669"/>
    <property type="project" value="EnsemblFungi"/>
</dbReference>
<evidence type="ECO:0000313" key="7">
    <source>
        <dbReference type="Proteomes" id="UP000005627"/>
    </source>
</evidence>
<dbReference type="GO" id="GO:0000122">
    <property type="term" value="P:negative regulation of transcription by RNA polymerase II"/>
    <property type="evidence" value="ECO:0007669"/>
    <property type="project" value="EnsemblFungi"/>
</dbReference>
<dbReference type="InterPro" id="IPR021717">
    <property type="entry name" value="Nucleoporin_Nup160"/>
</dbReference>
<dbReference type="OrthoDB" id="67716at2759"/>
<keyword evidence="3" id="KW-0539">Nucleus</keyword>
<comment type="subcellular location">
    <subcellularLocation>
        <location evidence="1">Nucleus</location>
    </subcellularLocation>
</comment>